<dbReference type="InterPro" id="IPR018321">
    <property type="entry name" value="Glucosamine6P_isomerase_CS"/>
</dbReference>
<dbReference type="Proteomes" id="UP001476247">
    <property type="component" value="Unassembled WGS sequence"/>
</dbReference>
<dbReference type="CDD" id="cd01399">
    <property type="entry name" value="GlcN6P_deaminase"/>
    <property type="match status" value="1"/>
</dbReference>
<sequence>MRLIIREDYEEVSEFIGNVLTQFFILFYYATYKKSYIANYIKERIRQFEPSSERPFVIGLPTGSSPISVYKKLVELYKQEKISFKHVVTFNMDEYVGLPRDHSESYHSFMWNNLFKHVDINPSNVHILDGNAPDLDEECKKFEADIARVGGIELFLGGIGPDGHIAFNEPGSSLTSRTRVKTLAYETIIANARFFEGDITKVPKLALTVGVATVMDAREVVVLITGAHKAIALAKCIEEGINHMWTVSAIQMHPKGLIVCDEDATLELHVKTVKYFKSIEHVHHSLIGSENLSLQGGVKQLKSVLSAANNRPTTPME</sequence>
<evidence type="ECO:0000313" key="6">
    <source>
        <dbReference type="EMBL" id="GAA5799128.1"/>
    </source>
</evidence>
<accession>A0ABP9XXG4</accession>
<comment type="caution">
    <text evidence="6">The sequence shown here is derived from an EMBL/GenBank/DDBJ whole genome shotgun (WGS) entry which is preliminary data.</text>
</comment>
<dbReference type="PROSITE" id="PS01161">
    <property type="entry name" value="GLC_GALNAC_ISOMERASE"/>
    <property type="match status" value="1"/>
</dbReference>
<gene>
    <name evidence="6" type="primary">GNPDA1_1</name>
    <name evidence="6" type="ORF">HPULCUR_004537</name>
</gene>
<dbReference type="GO" id="GO:0016853">
    <property type="term" value="F:isomerase activity"/>
    <property type="evidence" value="ECO:0007669"/>
    <property type="project" value="UniProtKB-KW"/>
</dbReference>
<dbReference type="HAMAP" id="MF_01241">
    <property type="entry name" value="GlcN6P_deamin"/>
    <property type="match status" value="1"/>
</dbReference>
<keyword evidence="3 4" id="KW-0378">Hydrolase</keyword>
<dbReference type="Pfam" id="PF01182">
    <property type="entry name" value="Glucosamine_iso"/>
    <property type="match status" value="1"/>
</dbReference>
<keyword evidence="4" id="KW-0119">Carbohydrate metabolism</keyword>
<name>A0ABP9XXG4_9FUNG</name>
<dbReference type="PANTHER" id="PTHR11280">
    <property type="entry name" value="GLUCOSAMINE-6-PHOSPHATE ISOMERASE"/>
    <property type="match status" value="1"/>
</dbReference>
<evidence type="ECO:0000256" key="2">
    <source>
        <dbReference type="ARBA" id="ARBA00005526"/>
    </source>
</evidence>
<dbReference type="InterPro" id="IPR004547">
    <property type="entry name" value="Glucosamine6P_isomerase"/>
</dbReference>
<evidence type="ECO:0000313" key="7">
    <source>
        <dbReference type="Proteomes" id="UP001476247"/>
    </source>
</evidence>
<comment type="catalytic activity">
    <reaction evidence="1 4">
        <text>alpha-D-glucosamine 6-phosphate + H2O = beta-D-fructose 6-phosphate + NH4(+)</text>
        <dbReference type="Rhea" id="RHEA:12172"/>
        <dbReference type="ChEBI" id="CHEBI:15377"/>
        <dbReference type="ChEBI" id="CHEBI:28938"/>
        <dbReference type="ChEBI" id="CHEBI:57634"/>
        <dbReference type="ChEBI" id="CHEBI:75989"/>
        <dbReference type="EC" id="3.5.99.6"/>
    </reaction>
</comment>
<dbReference type="EC" id="3.5.99.6" evidence="4"/>
<reference evidence="6 7" key="1">
    <citation type="submission" date="2024-04" db="EMBL/GenBank/DDBJ databases">
        <title>genome sequences of Mucor flavus KT1a and Helicostylum pulchrum KT1b strains isolation_sourced from the surface of a dry-aged beef.</title>
        <authorList>
            <person name="Toyotome T."/>
            <person name="Hosono M."/>
            <person name="Torimaru M."/>
            <person name="Fukuda K."/>
            <person name="Mikami N."/>
        </authorList>
    </citation>
    <scope>NUCLEOTIDE SEQUENCE [LARGE SCALE GENOMIC DNA]</scope>
    <source>
        <strain evidence="6 7">KT1b</strain>
    </source>
</reference>
<dbReference type="Gene3D" id="3.40.50.1360">
    <property type="match status" value="1"/>
</dbReference>
<dbReference type="InterPro" id="IPR037171">
    <property type="entry name" value="NagB/RpiA_transferase-like"/>
</dbReference>
<dbReference type="EMBL" id="BAABUJ010000012">
    <property type="protein sequence ID" value="GAA5799128.1"/>
    <property type="molecule type" value="Genomic_DNA"/>
</dbReference>
<protein>
    <recommendedName>
        <fullName evidence="4">Glucosamine-6-phosphate isomerase</fullName>
        <ecNumber evidence="4">3.5.99.6</ecNumber>
    </recommendedName>
    <alternativeName>
        <fullName evidence="4">Glucosamine-6-phosphate isomerase</fullName>
    </alternativeName>
</protein>
<feature type="domain" description="Glucosamine/galactosamine-6-phosphate isomerase" evidence="5">
    <location>
        <begin position="37"/>
        <end position="251"/>
    </location>
</feature>
<keyword evidence="7" id="KW-1185">Reference proteome</keyword>
<organism evidence="6 7">
    <name type="scientific">Helicostylum pulchrum</name>
    <dbReference type="NCBI Taxonomy" id="562976"/>
    <lineage>
        <taxon>Eukaryota</taxon>
        <taxon>Fungi</taxon>
        <taxon>Fungi incertae sedis</taxon>
        <taxon>Mucoromycota</taxon>
        <taxon>Mucoromycotina</taxon>
        <taxon>Mucoromycetes</taxon>
        <taxon>Mucorales</taxon>
        <taxon>Mucorineae</taxon>
        <taxon>Mucoraceae</taxon>
        <taxon>Helicostylum</taxon>
    </lineage>
</organism>
<proteinExistence type="inferred from homology"/>
<evidence type="ECO:0000256" key="4">
    <source>
        <dbReference type="RuleBase" id="RU361197"/>
    </source>
</evidence>
<dbReference type="NCBIfam" id="TIGR00502">
    <property type="entry name" value="nagB"/>
    <property type="match status" value="1"/>
</dbReference>
<evidence type="ECO:0000256" key="1">
    <source>
        <dbReference type="ARBA" id="ARBA00000644"/>
    </source>
</evidence>
<comment type="similarity">
    <text evidence="2 4">Belongs to the glucosamine/galactosamine-6-phosphate isomerase family.</text>
</comment>
<keyword evidence="6" id="KW-0413">Isomerase</keyword>
<dbReference type="InterPro" id="IPR006148">
    <property type="entry name" value="Glc/Gal-6P_isomerase"/>
</dbReference>
<evidence type="ECO:0000259" key="5">
    <source>
        <dbReference type="Pfam" id="PF01182"/>
    </source>
</evidence>
<evidence type="ECO:0000256" key="3">
    <source>
        <dbReference type="ARBA" id="ARBA00022801"/>
    </source>
</evidence>
<dbReference type="SUPFAM" id="SSF100950">
    <property type="entry name" value="NagB/RpiA/CoA transferase-like"/>
    <property type="match status" value="1"/>
</dbReference>
<dbReference type="PANTHER" id="PTHR11280:SF5">
    <property type="entry name" value="GLUCOSAMINE-6-PHOSPHATE ISOMERASE"/>
    <property type="match status" value="1"/>
</dbReference>